<feature type="compositionally biased region" description="Low complexity" evidence="1">
    <location>
        <begin position="51"/>
        <end position="67"/>
    </location>
</feature>
<evidence type="ECO:0000313" key="2">
    <source>
        <dbReference type="EMBL" id="MDB2294604.1"/>
    </source>
</evidence>
<evidence type="ECO:0000256" key="1">
    <source>
        <dbReference type="SAM" id="MobiDB-lite"/>
    </source>
</evidence>
<feature type="compositionally biased region" description="Polar residues" evidence="1">
    <location>
        <begin position="146"/>
        <end position="166"/>
    </location>
</feature>
<dbReference type="EMBL" id="JAQLUK010000232">
    <property type="protein sequence ID" value="MDB2294604.1"/>
    <property type="molecule type" value="Genomic_DNA"/>
</dbReference>
<organism evidence="2 3">
    <name type="scientific">Halorubrum ezzemoulense</name>
    <name type="common">Halorubrum chaoviator</name>
    <dbReference type="NCBI Taxonomy" id="337243"/>
    <lineage>
        <taxon>Archaea</taxon>
        <taxon>Methanobacteriati</taxon>
        <taxon>Methanobacteriota</taxon>
        <taxon>Stenosarchaea group</taxon>
        <taxon>Halobacteria</taxon>
        <taxon>Halobacteriales</taxon>
        <taxon>Haloferacaceae</taxon>
        <taxon>Halorubrum</taxon>
    </lineage>
</organism>
<evidence type="ECO:0008006" key="4">
    <source>
        <dbReference type="Google" id="ProtNLM"/>
    </source>
</evidence>
<feature type="non-terminal residue" evidence="2">
    <location>
        <position position="1"/>
    </location>
</feature>
<gene>
    <name evidence="2" type="ORF">PM085_20640</name>
</gene>
<protein>
    <recommendedName>
        <fullName evidence="4">DUF4332 domain-containing protein</fullName>
    </recommendedName>
</protein>
<proteinExistence type="predicted"/>
<feature type="region of interest" description="Disordered" evidence="1">
    <location>
        <begin position="25"/>
        <end position="70"/>
    </location>
</feature>
<name>A0ABT4Z8V6_HALEZ</name>
<reference evidence="2 3" key="1">
    <citation type="submission" date="2023-01" db="EMBL/GenBank/DDBJ databases">
        <title>Halorubrum ezzemoulense from Santa Pola, Spain.</title>
        <authorList>
            <person name="Feng Y."/>
            <person name="Louyakis A.S."/>
            <person name="Gogarten J.P."/>
        </authorList>
    </citation>
    <scope>NUCLEOTIDE SEQUENCE [LARGE SCALE GENOMIC DNA]</scope>
    <source>
        <strain evidence="2 3">AMM015</strain>
    </source>
</reference>
<keyword evidence="3" id="KW-1185">Reference proteome</keyword>
<feature type="non-terminal residue" evidence="2">
    <location>
        <position position="219"/>
    </location>
</feature>
<feature type="compositionally biased region" description="Polar residues" evidence="1">
    <location>
        <begin position="31"/>
        <end position="43"/>
    </location>
</feature>
<feature type="region of interest" description="Disordered" evidence="1">
    <location>
        <begin position="144"/>
        <end position="166"/>
    </location>
</feature>
<comment type="caution">
    <text evidence="2">The sequence shown here is derived from an EMBL/GenBank/DDBJ whole genome shotgun (WGS) entry which is preliminary data.</text>
</comment>
<dbReference type="Proteomes" id="UP001210528">
    <property type="component" value="Unassembled WGS sequence"/>
</dbReference>
<sequence length="219" mass="24736">QALAAEKSERYTNISQFQQELKELRIEDQTKSTLENSSTTNSRPHSDQGINKDSQQNNQKSNNSTSDVDSELTVLSRINDKEVQHLKQAGIYSIHDLAIEDDLELAEEINRSPNEVSRWIEEAKLYNKNVADWDAKFGSLPEKKLQSSTRLSASDSPNTSVSSTAIEQSIRHQRLNRIDQDEANALATIGIQSLCDLVDVDEIEVARQLDRSPNEIARW</sequence>
<accession>A0ABT4Z8V6</accession>
<evidence type="ECO:0000313" key="3">
    <source>
        <dbReference type="Proteomes" id="UP001210528"/>
    </source>
</evidence>